<dbReference type="GO" id="GO:0003887">
    <property type="term" value="F:DNA-directed DNA polymerase activity"/>
    <property type="evidence" value="ECO:0007669"/>
    <property type="project" value="TreeGrafter"/>
</dbReference>
<dbReference type="SMART" id="SM00292">
    <property type="entry name" value="BRCT"/>
    <property type="match status" value="1"/>
</dbReference>
<dbReference type="GO" id="GO:0042276">
    <property type="term" value="P:error-prone translesion synthesis"/>
    <property type="evidence" value="ECO:0007669"/>
    <property type="project" value="TreeGrafter"/>
</dbReference>
<feature type="compositionally biased region" description="Pro residues" evidence="1">
    <location>
        <begin position="433"/>
        <end position="444"/>
    </location>
</feature>
<feature type="compositionally biased region" description="Low complexity" evidence="1">
    <location>
        <begin position="307"/>
        <end position="316"/>
    </location>
</feature>
<accession>A0A830HT89</accession>
<feature type="compositionally biased region" description="Low complexity" evidence="1">
    <location>
        <begin position="324"/>
        <end position="343"/>
    </location>
</feature>
<dbReference type="GO" id="GO:0017125">
    <property type="term" value="F:deoxycytidyl transferase activity"/>
    <property type="evidence" value="ECO:0007669"/>
    <property type="project" value="TreeGrafter"/>
</dbReference>
<feature type="region of interest" description="Disordered" evidence="1">
    <location>
        <begin position="396"/>
        <end position="448"/>
    </location>
</feature>
<dbReference type="GO" id="GO:0070987">
    <property type="term" value="P:error-free translesion synthesis"/>
    <property type="evidence" value="ECO:0007669"/>
    <property type="project" value="TreeGrafter"/>
</dbReference>
<reference evidence="3" key="1">
    <citation type="submission" date="2020-10" db="EMBL/GenBank/DDBJ databases">
        <title>Unveiling of a novel bifunctional photoreceptor, Dualchrome1, isolated from a cosmopolitan green alga.</title>
        <authorList>
            <person name="Suzuki S."/>
            <person name="Kawachi M."/>
        </authorList>
    </citation>
    <scope>NUCLEOTIDE SEQUENCE</scope>
    <source>
        <strain evidence="3">NIES 2893</strain>
    </source>
</reference>
<dbReference type="EMBL" id="BNJQ01000029">
    <property type="protein sequence ID" value="GHP10342.1"/>
    <property type="molecule type" value="Genomic_DNA"/>
</dbReference>
<dbReference type="CDD" id="cd17719">
    <property type="entry name" value="BRCT_Rev1"/>
    <property type="match status" value="1"/>
</dbReference>
<keyword evidence="3" id="KW-0808">Transferase</keyword>
<protein>
    <submittedName>
        <fullName evidence="3">Deoxycytidyl transferase</fullName>
    </submittedName>
</protein>
<feature type="region of interest" description="Disordered" evidence="1">
    <location>
        <begin position="307"/>
        <end position="347"/>
    </location>
</feature>
<evidence type="ECO:0000256" key="1">
    <source>
        <dbReference type="SAM" id="MobiDB-lite"/>
    </source>
</evidence>
<dbReference type="OrthoDB" id="427711at2759"/>
<dbReference type="PROSITE" id="PS50172">
    <property type="entry name" value="BRCT"/>
    <property type="match status" value="1"/>
</dbReference>
<feature type="compositionally biased region" description="Low complexity" evidence="1">
    <location>
        <begin position="23"/>
        <end position="35"/>
    </location>
</feature>
<dbReference type="Pfam" id="PF16589">
    <property type="entry name" value="BRCT_2"/>
    <property type="match status" value="1"/>
</dbReference>
<name>A0A830HT89_9CHLO</name>
<feature type="compositionally biased region" description="Low complexity" evidence="1">
    <location>
        <begin position="415"/>
        <end position="432"/>
    </location>
</feature>
<proteinExistence type="predicted"/>
<evidence type="ECO:0000313" key="3">
    <source>
        <dbReference type="EMBL" id="GHP10342.1"/>
    </source>
</evidence>
<dbReference type="InterPro" id="IPR036420">
    <property type="entry name" value="BRCT_dom_sf"/>
</dbReference>
<dbReference type="PANTHER" id="PTHR45990">
    <property type="entry name" value="DNA REPAIR PROTEIN REV1"/>
    <property type="match status" value="1"/>
</dbReference>
<feature type="domain" description="BRCT" evidence="2">
    <location>
        <begin position="91"/>
        <end position="182"/>
    </location>
</feature>
<dbReference type="GO" id="GO:0005634">
    <property type="term" value="C:nucleus"/>
    <property type="evidence" value="ECO:0007669"/>
    <property type="project" value="TreeGrafter"/>
</dbReference>
<evidence type="ECO:0000259" key="2">
    <source>
        <dbReference type="PROSITE" id="PS50172"/>
    </source>
</evidence>
<organism evidence="3 4">
    <name type="scientific">Pycnococcus provasolii</name>
    <dbReference type="NCBI Taxonomy" id="41880"/>
    <lineage>
        <taxon>Eukaryota</taxon>
        <taxon>Viridiplantae</taxon>
        <taxon>Chlorophyta</taxon>
        <taxon>Pseudoscourfieldiophyceae</taxon>
        <taxon>Pseudoscourfieldiales</taxon>
        <taxon>Pycnococcaceae</taxon>
        <taxon>Pycnococcus</taxon>
    </lineage>
</organism>
<evidence type="ECO:0000313" key="4">
    <source>
        <dbReference type="Proteomes" id="UP000660262"/>
    </source>
</evidence>
<comment type="caution">
    <text evidence="3">The sequence shown here is derived from an EMBL/GenBank/DDBJ whole genome shotgun (WGS) entry which is preliminary data.</text>
</comment>
<sequence length="558" mass="59717">MDWEEEEECPRISNNDRHDHEAAAAAAAVASAASEGAEDADAAQQNQQVVHAIADQPPPEPREHGGSFAAYMSNKIQKLQQQNAEDSTMYHTSNIFQGLSIMVNGWTSPPSTDIRRIVLEHGGDFLNYNTTSSRVTHVVATNLPDAKLRLLSKGNPPAYVTPGWIVDSANAKTLLPISRYLLMETRRTGALVGNQQEITRMFAVSDAQSNATAFANAAAALARQVTTSAGAAARSRRVTLCVGVSQAEAETPTAIAHVPVASSIIGNQTELARVLVCTLTRLCVLEGSENVQMRAWLRVVVPSTSTTSAPTAAAPPLHHHQQHQQHAAASTANDSSNNNNIVALPPMSELDPSVLDALPLTMRREIQQAYESSRRGAQRVLGASGGGLLAMTRAISAAPSRKRQRTTPPRPAAPFPWRQLESPPDKQQQQQQSPPPPQPQPPGPIHNEDFLLEQDLESLVACTVNGESPSQGLCKRIASRATKRSACWDGIDTCYRVLCALARAHAALSARGASPECVGYVVAAEREVNLAASEALGGRRLKLPSLEPMCAAESGDFV</sequence>
<dbReference type="InterPro" id="IPR001357">
    <property type="entry name" value="BRCT_dom"/>
</dbReference>
<dbReference type="Proteomes" id="UP000660262">
    <property type="component" value="Unassembled WGS sequence"/>
</dbReference>
<feature type="region of interest" description="Disordered" evidence="1">
    <location>
        <begin position="1"/>
        <end position="46"/>
    </location>
</feature>
<dbReference type="AlphaFoldDB" id="A0A830HT89"/>
<dbReference type="Gene3D" id="3.40.50.10190">
    <property type="entry name" value="BRCT domain"/>
    <property type="match status" value="1"/>
</dbReference>
<dbReference type="PANTHER" id="PTHR45990:SF1">
    <property type="entry name" value="DNA REPAIR PROTEIN REV1"/>
    <property type="match status" value="1"/>
</dbReference>
<dbReference type="SUPFAM" id="SSF52113">
    <property type="entry name" value="BRCT domain"/>
    <property type="match status" value="1"/>
</dbReference>
<keyword evidence="4" id="KW-1185">Reference proteome</keyword>
<gene>
    <name evidence="3" type="ORF">PPROV_000907300</name>
</gene>